<dbReference type="SUPFAM" id="SSF46565">
    <property type="entry name" value="Chaperone J-domain"/>
    <property type="match status" value="1"/>
</dbReference>
<dbReference type="Gene3D" id="1.10.287.110">
    <property type="entry name" value="DnaJ domain"/>
    <property type="match status" value="1"/>
</dbReference>
<evidence type="ECO:0000313" key="9">
    <source>
        <dbReference type="EMBL" id="KAK7025429.1"/>
    </source>
</evidence>
<comment type="caution">
    <text evidence="9">The sequence shown here is derived from an EMBL/GenBank/DDBJ whole genome shotgun (WGS) entry which is preliminary data.</text>
</comment>
<feature type="domain" description="J" evidence="7">
    <location>
        <begin position="56"/>
        <end position="124"/>
    </location>
</feature>
<dbReference type="CDD" id="cd06257">
    <property type="entry name" value="DnaJ"/>
    <property type="match status" value="1"/>
</dbReference>
<dbReference type="PROSITE" id="PS50076">
    <property type="entry name" value="DNAJ_2"/>
    <property type="match status" value="1"/>
</dbReference>
<dbReference type="InterPro" id="IPR007872">
    <property type="entry name" value="DPH_MB_dom"/>
</dbReference>
<reference evidence="9 10" key="1">
    <citation type="submission" date="2024-01" db="EMBL/GenBank/DDBJ databases">
        <title>A draft genome for a cacao thread blight-causing isolate of Paramarasmius palmivorus.</title>
        <authorList>
            <person name="Baruah I.K."/>
            <person name="Bukari Y."/>
            <person name="Amoako-Attah I."/>
            <person name="Meinhardt L.W."/>
            <person name="Bailey B.A."/>
            <person name="Cohen S.P."/>
        </authorList>
    </citation>
    <scope>NUCLEOTIDE SEQUENCE [LARGE SCALE GENOMIC DNA]</scope>
    <source>
        <strain evidence="9 10">GH-12</strain>
    </source>
</reference>
<dbReference type="PRINTS" id="PR00625">
    <property type="entry name" value="JDOMAIN"/>
</dbReference>
<name>A0AAW0BGV4_9AGAR</name>
<evidence type="ECO:0000313" key="10">
    <source>
        <dbReference type="Proteomes" id="UP001383192"/>
    </source>
</evidence>
<accession>A0AAW0BGV4</accession>
<keyword evidence="5" id="KW-0862">Zinc</keyword>
<feature type="non-terminal residue" evidence="9">
    <location>
        <position position="190"/>
    </location>
</feature>
<evidence type="ECO:0000259" key="7">
    <source>
        <dbReference type="PROSITE" id="PS50076"/>
    </source>
</evidence>
<dbReference type="EMBL" id="JAYKXP010000114">
    <property type="protein sequence ID" value="KAK7025429.1"/>
    <property type="molecule type" value="Genomic_DNA"/>
</dbReference>
<keyword evidence="4" id="KW-0479">Metal-binding</keyword>
<dbReference type="PANTHER" id="PTHR45255:SF1">
    <property type="entry name" value="DNAJ HOMOLOG SUBFAMILY C MEMBER 24"/>
    <property type="match status" value="1"/>
</dbReference>
<dbReference type="InterPro" id="IPR001623">
    <property type="entry name" value="DnaJ_domain"/>
</dbReference>
<dbReference type="GO" id="GO:0001671">
    <property type="term" value="F:ATPase activator activity"/>
    <property type="evidence" value="ECO:0007669"/>
    <property type="project" value="TreeGrafter"/>
</dbReference>
<evidence type="ECO:0000256" key="3">
    <source>
        <dbReference type="ARBA" id="ARBA00021797"/>
    </source>
</evidence>
<dbReference type="InterPro" id="IPR036869">
    <property type="entry name" value="J_dom_sf"/>
</dbReference>
<evidence type="ECO:0000256" key="2">
    <source>
        <dbReference type="ARBA" id="ARBA00006169"/>
    </source>
</evidence>
<keyword evidence="6" id="KW-0408">Iron</keyword>
<dbReference type="PROSITE" id="PS51074">
    <property type="entry name" value="DPH_MB"/>
    <property type="match status" value="1"/>
</dbReference>
<keyword evidence="10" id="KW-1185">Reference proteome</keyword>
<dbReference type="Pfam" id="PF05207">
    <property type="entry name" value="Zn_ribbon_CSL"/>
    <property type="match status" value="1"/>
</dbReference>
<gene>
    <name evidence="9" type="ORF">VNI00_015957</name>
</gene>
<evidence type="ECO:0000256" key="1">
    <source>
        <dbReference type="ARBA" id="ARBA00003474"/>
    </source>
</evidence>
<dbReference type="GO" id="GO:0008198">
    <property type="term" value="F:ferrous iron binding"/>
    <property type="evidence" value="ECO:0007669"/>
    <property type="project" value="TreeGrafter"/>
</dbReference>
<protein>
    <recommendedName>
        <fullName evidence="3">Diphthamide biosynthesis protein 4</fullName>
    </recommendedName>
</protein>
<comment type="function">
    <text evidence="1">Required for the first step of diphthamide biosynthesis, the transfer of 3-amino-3-carboxypropyl from S-adenosyl-L-methionine to a histidine residue. Diphthamide is a post-translational modification of histidine which occurs in elongation factor 2.</text>
</comment>
<evidence type="ECO:0000256" key="6">
    <source>
        <dbReference type="ARBA" id="ARBA00023004"/>
    </source>
</evidence>
<organism evidence="9 10">
    <name type="scientific">Paramarasmius palmivorus</name>
    <dbReference type="NCBI Taxonomy" id="297713"/>
    <lineage>
        <taxon>Eukaryota</taxon>
        <taxon>Fungi</taxon>
        <taxon>Dikarya</taxon>
        <taxon>Basidiomycota</taxon>
        <taxon>Agaricomycotina</taxon>
        <taxon>Agaricomycetes</taxon>
        <taxon>Agaricomycetidae</taxon>
        <taxon>Agaricales</taxon>
        <taxon>Marasmiineae</taxon>
        <taxon>Marasmiaceae</taxon>
        <taxon>Paramarasmius</taxon>
    </lineage>
</organism>
<feature type="domain" description="DPH-type MB" evidence="8">
    <location>
        <begin position="136"/>
        <end position="190"/>
    </location>
</feature>
<evidence type="ECO:0000256" key="4">
    <source>
        <dbReference type="ARBA" id="ARBA00022723"/>
    </source>
</evidence>
<dbReference type="AlphaFoldDB" id="A0AAW0BGV4"/>
<comment type="similarity">
    <text evidence="2">Belongs to the DPH4 family.</text>
</comment>
<proteinExistence type="inferred from homology"/>
<dbReference type="Pfam" id="PF00226">
    <property type="entry name" value="DnaJ"/>
    <property type="match status" value="1"/>
</dbReference>
<dbReference type="Gene3D" id="3.10.660.10">
    <property type="entry name" value="DPH Zinc finger"/>
    <property type="match status" value="1"/>
</dbReference>
<dbReference type="SUPFAM" id="SSF144217">
    <property type="entry name" value="CSL zinc finger"/>
    <property type="match status" value="1"/>
</dbReference>
<evidence type="ECO:0000256" key="5">
    <source>
        <dbReference type="ARBA" id="ARBA00022833"/>
    </source>
</evidence>
<dbReference type="Proteomes" id="UP001383192">
    <property type="component" value="Unassembled WGS sequence"/>
</dbReference>
<dbReference type="SMART" id="SM00271">
    <property type="entry name" value="DnaJ"/>
    <property type="match status" value="1"/>
</dbReference>
<dbReference type="PANTHER" id="PTHR45255">
    <property type="entry name" value="DNAJ HOMOLOG SUBFAMILY C MEMBER 24"/>
    <property type="match status" value="1"/>
</dbReference>
<evidence type="ECO:0000259" key="8">
    <source>
        <dbReference type="PROSITE" id="PS51074"/>
    </source>
</evidence>
<dbReference type="InterPro" id="IPR036671">
    <property type="entry name" value="DPH_MB_sf"/>
</dbReference>
<sequence>MGERGCEEVLELNNKGSEITDINSFREFLTNWAALYFFCSYPSIIDILDPSFSHVNLYEFLGVARDASVEEIKAAYRQKLLKHHPDKVQQANSTSTTDVELITIKNAYDTLSSPALRAQYDAGVFGNLLRAAGSRPAQVVSLDEFEEVDTEGQGAWRYRCRCGGFYRVTEADMEKGLHLMGCDCCSEAVW</sequence>